<accession>A0ABV6CDI9</accession>
<evidence type="ECO:0000313" key="3">
    <source>
        <dbReference type="EMBL" id="MFC0198795.1"/>
    </source>
</evidence>
<name>A0ABV6CDI9_9RHOB</name>
<comment type="caution">
    <text evidence="3">The sequence shown here is derived from an EMBL/GenBank/DDBJ whole genome shotgun (WGS) entry which is preliminary data.</text>
</comment>
<keyword evidence="2" id="KW-0812">Transmembrane</keyword>
<dbReference type="Proteomes" id="UP001589795">
    <property type="component" value="Unassembled WGS sequence"/>
</dbReference>
<feature type="transmembrane region" description="Helical" evidence="2">
    <location>
        <begin position="17"/>
        <end position="35"/>
    </location>
</feature>
<evidence type="ECO:0000256" key="2">
    <source>
        <dbReference type="SAM" id="Phobius"/>
    </source>
</evidence>
<gene>
    <name evidence="3" type="ORF">ACFFIZ_00105</name>
</gene>
<evidence type="ECO:0000256" key="1">
    <source>
        <dbReference type="SAM" id="MobiDB-lite"/>
    </source>
</evidence>
<evidence type="ECO:0008006" key="5">
    <source>
        <dbReference type="Google" id="ProtNLM"/>
    </source>
</evidence>
<keyword evidence="2" id="KW-0472">Membrane</keyword>
<dbReference type="RefSeq" id="WP_265507819.1">
    <property type="nucleotide sequence ID" value="NZ_JAOTBE010000044.1"/>
</dbReference>
<sequence length="118" mass="11831">MSHNHEPERAAPRHKPAIIAIIVALAVALVAFLIFTPGADEVDDGIVMTEPPGDLPVTDAEGTTLGEGDPVTSDAETPAAANPGPVGAEDLPAGATPFEPGSPEGPVDEVLPEAAPAN</sequence>
<keyword evidence="2" id="KW-1133">Transmembrane helix</keyword>
<dbReference type="EMBL" id="JBHLWQ010000002">
    <property type="protein sequence ID" value="MFC0198795.1"/>
    <property type="molecule type" value="Genomic_DNA"/>
</dbReference>
<organism evidence="3 4">
    <name type="scientific">Paracoccus rhizosphaerae</name>
    <dbReference type="NCBI Taxonomy" id="1133347"/>
    <lineage>
        <taxon>Bacteria</taxon>
        <taxon>Pseudomonadati</taxon>
        <taxon>Pseudomonadota</taxon>
        <taxon>Alphaproteobacteria</taxon>
        <taxon>Rhodobacterales</taxon>
        <taxon>Paracoccaceae</taxon>
        <taxon>Paracoccus</taxon>
    </lineage>
</organism>
<protein>
    <recommendedName>
        <fullName evidence="5">SPOR domain-containing protein</fullName>
    </recommendedName>
</protein>
<reference evidence="3 4" key="1">
    <citation type="submission" date="2024-09" db="EMBL/GenBank/DDBJ databases">
        <authorList>
            <person name="Sun Q."/>
            <person name="Mori K."/>
        </authorList>
    </citation>
    <scope>NUCLEOTIDE SEQUENCE [LARGE SCALE GENOMIC DNA]</scope>
    <source>
        <strain evidence="3 4">CCM 7904</strain>
    </source>
</reference>
<feature type="region of interest" description="Disordered" evidence="1">
    <location>
        <begin position="42"/>
        <end position="118"/>
    </location>
</feature>
<proteinExistence type="predicted"/>
<evidence type="ECO:0000313" key="4">
    <source>
        <dbReference type="Proteomes" id="UP001589795"/>
    </source>
</evidence>
<keyword evidence="4" id="KW-1185">Reference proteome</keyword>